<protein>
    <submittedName>
        <fullName evidence="1">Uncharacterized protein</fullName>
    </submittedName>
</protein>
<evidence type="ECO:0000313" key="2">
    <source>
        <dbReference type="Proteomes" id="UP001365542"/>
    </source>
</evidence>
<name>A0AAV9X8K9_9PEZI</name>
<accession>A0AAV9X8K9</accession>
<evidence type="ECO:0000313" key="1">
    <source>
        <dbReference type="EMBL" id="KAK6538419.1"/>
    </source>
</evidence>
<proteinExistence type="predicted"/>
<reference evidence="1 2" key="1">
    <citation type="submission" date="2019-10" db="EMBL/GenBank/DDBJ databases">
        <authorList>
            <person name="Palmer J.M."/>
        </authorList>
    </citation>
    <scope>NUCLEOTIDE SEQUENCE [LARGE SCALE GENOMIC DNA]</scope>
    <source>
        <strain evidence="1 2">TWF694</strain>
    </source>
</reference>
<comment type="caution">
    <text evidence="1">The sequence shown here is derived from an EMBL/GenBank/DDBJ whole genome shotgun (WGS) entry which is preliminary data.</text>
</comment>
<dbReference type="PANTHER" id="PTHR14187:SF5">
    <property type="entry name" value="HEAT SHOCK 70 KDA PROTEIN 12A"/>
    <property type="match status" value="1"/>
</dbReference>
<dbReference type="PANTHER" id="PTHR14187">
    <property type="entry name" value="ALPHA KINASE/ELONGATION FACTOR 2 KINASE"/>
    <property type="match status" value="1"/>
</dbReference>
<dbReference type="AlphaFoldDB" id="A0AAV9X8K9"/>
<dbReference type="EMBL" id="JAVHJO010000007">
    <property type="protein sequence ID" value="KAK6538419.1"/>
    <property type="molecule type" value="Genomic_DNA"/>
</dbReference>
<organism evidence="1 2">
    <name type="scientific">Orbilia ellipsospora</name>
    <dbReference type="NCBI Taxonomy" id="2528407"/>
    <lineage>
        <taxon>Eukaryota</taxon>
        <taxon>Fungi</taxon>
        <taxon>Dikarya</taxon>
        <taxon>Ascomycota</taxon>
        <taxon>Pezizomycotina</taxon>
        <taxon>Orbiliomycetes</taxon>
        <taxon>Orbiliales</taxon>
        <taxon>Orbiliaceae</taxon>
        <taxon>Orbilia</taxon>
    </lineage>
</organism>
<keyword evidence="2" id="KW-1185">Reference proteome</keyword>
<dbReference type="Proteomes" id="UP001365542">
    <property type="component" value="Unassembled WGS sequence"/>
</dbReference>
<sequence length="185" mass="21437">MLLESDDPDIMRKVDMPELDVMDAATDFLRALYVLYMKVLHEMIKRWIGIPQTDFVLTIPAMWDEAASNVTVDVATYECLLEFFKLRMGSEYGMLTEQARQRTMGYFRVVKCNFSDRRDQAIYTVVPGINNLREARIENGKLMISRGEMRSLFDPVITDIITSIYNQRKELAESSGEVYVKIPIE</sequence>
<gene>
    <name evidence="1" type="ORF">TWF694_010004</name>
</gene>